<dbReference type="PRINTS" id="PR00039">
    <property type="entry name" value="HTHLYSR"/>
</dbReference>
<evidence type="ECO:0000256" key="5">
    <source>
        <dbReference type="ARBA" id="ARBA00039279"/>
    </source>
</evidence>
<dbReference type="PROSITE" id="PS50931">
    <property type="entry name" value="HTH_LYSR"/>
    <property type="match status" value="1"/>
</dbReference>
<dbReference type="HOGENOM" id="CLU_1314589_0_0_5"/>
<dbReference type="EMBL" id="HE663493">
    <property type="protein sequence ID" value="CCG07165.1"/>
    <property type="molecule type" value="Genomic_DNA"/>
</dbReference>
<dbReference type="PANTHER" id="PTHR30126">
    <property type="entry name" value="HTH-TYPE TRANSCRIPTIONAL REGULATOR"/>
    <property type="match status" value="1"/>
</dbReference>
<dbReference type="STRING" id="1150469.RSPPHO_00539"/>
<keyword evidence="4" id="KW-0804">Transcription</keyword>
<dbReference type="GO" id="GO:0003700">
    <property type="term" value="F:DNA-binding transcription factor activity"/>
    <property type="evidence" value="ECO:0007669"/>
    <property type="project" value="InterPro"/>
</dbReference>
<evidence type="ECO:0000313" key="8">
    <source>
        <dbReference type="EMBL" id="CCG07165.1"/>
    </source>
</evidence>
<name>H6SPP5_PARPM</name>
<evidence type="ECO:0000256" key="3">
    <source>
        <dbReference type="ARBA" id="ARBA00023125"/>
    </source>
</evidence>
<evidence type="ECO:0000313" key="9">
    <source>
        <dbReference type="Proteomes" id="UP000033220"/>
    </source>
</evidence>
<organism evidence="8 9">
    <name type="scientific">Pararhodospirillum photometricum DSM 122</name>
    <dbReference type="NCBI Taxonomy" id="1150469"/>
    <lineage>
        <taxon>Bacteria</taxon>
        <taxon>Pseudomonadati</taxon>
        <taxon>Pseudomonadota</taxon>
        <taxon>Alphaproteobacteria</taxon>
        <taxon>Rhodospirillales</taxon>
        <taxon>Rhodospirillaceae</taxon>
        <taxon>Pararhodospirillum</taxon>
    </lineage>
</organism>
<dbReference type="InterPro" id="IPR005119">
    <property type="entry name" value="LysR_subst-bd"/>
</dbReference>
<evidence type="ECO:0000256" key="4">
    <source>
        <dbReference type="ARBA" id="ARBA00023163"/>
    </source>
</evidence>
<dbReference type="Gene3D" id="3.40.190.10">
    <property type="entry name" value="Periplasmic binding protein-like II"/>
    <property type="match status" value="1"/>
</dbReference>
<protein>
    <recommendedName>
        <fullName evidence="5">HTH-type transcriptional regulator CbbR</fullName>
    </recommendedName>
    <alternativeName>
        <fullName evidence="6">RuBisCO operon transcriptional regulator</fullName>
    </alternativeName>
</protein>
<comment type="similarity">
    <text evidence="1">Belongs to the LysR transcriptional regulatory family.</text>
</comment>
<evidence type="ECO:0000256" key="2">
    <source>
        <dbReference type="ARBA" id="ARBA00023015"/>
    </source>
</evidence>
<dbReference type="GO" id="GO:0000976">
    <property type="term" value="F:transcription cis-regulatory region binding"/>
    <property type="evidence" value="ECO:0007669"/>
    <property type="project" value="TreeGrafter"/>
</dbReference>
<dbReference type="PATRIC" id="fig|1150469.3.peg.633"/>
<accession>H6SPP5</accession>
<dbReference type="Gene3D" id="1.10.10.10">
    <property type="entry name" value="Winged helix-like DNA-binding domain superfamily/Winged helix DNA-binding domain"/>
    <property type="match status" value="1"/>
</dbReference>
<gene>
    <name evidence="8" type="primary">cbbR2</name>
    <name evidence="8" type="ORF">RSPPHO_00539</name>
</gene>
<dbReference type="PANTHER" id="PTHR30126:SF5">
    <property type="entry name" value="HTH-TYPE TRANSCRIPTIONAL ACTIVATOR CMPR"/>
    <property type="match status" value="1"/>
</dbReference>
<evidence type="ECO:0000256" key="6">
    <source>
        <dbReference type="ARBA" id="ARBA00043141"/>
    </source>
</evidence>
<evidence type="ECO:0000259" key="7">
    <source>
        <dbReference type="PROSITE" id="PS50931"/>
    </source>
</evidence>
<dbReference type="FunFam" id="1.10.10.10:FF:000001">
    <property type="entry name" value="LysR family transcriptional regulator"/>
    <property type="match status" value="1"/>
</dbReference>
<proteinExistence type="inferred from homology"/>
<dbReference type="SUPFAM" id="SSF53850">
    <property type="entry name" value="Periplasmic binding protein-like II"/>
    <property type="match status" value="1"/>
</dbReference>
<dbReference type="Proteomes" id="UP000033220">
    <property type="component" value="Chromosome DSM 122"/>
</dbReference>
<sequence length="209" mass="23145">MILFPGYTLVYGSRMHLTLQQMRLFEAVARHRSFTRAAQELHLTQPAVSIQVKRLEENAGSILVEHMGKRLFLTPAGHAVYEACVDILGRLRLLDQALDDLRADVRGPLELSVVTSAKYIIPPLLGAFIADHPAVTPRLIVTNRARVIERLADNRDDFVIMGQIPPELEVEAHPFLDNLLMIVAHPPPSSRRAARSCRPGLGRGALLGA</sequence>
<dbReference type="KEGG" id="rpm:RSPPHO_00539"/>
<dbReference type="InterPro" id="IPR000847">
    <property type="entry name" value="LysR_HTH_N"/>
</dbReference>
<dbReference type="SUPFAM" id="SSF46785">
    <property type="entry name" value="Winged helix' DNA-binding domain"/>
    <property type="match status" value="1"/>
</dbReference>
<evidence type="ECO:0000256" key="1">
    <source>
        <dbReference type="ARBA" id="ARBA00009437"/>
    </source>
</evidence>
<dbReference type="eggNOG" id="COG0583">
    <property type="taxonomic scope" value="Bacteria"/>
</dbReference>
<reference evidence="8 9" key="1">
    <citation type="submission" date="2012-02" db="EMBL/GenBank/DDBJ databases">
        <title>Shotgun genome sequence of Phaeospirillum photometricum DSM 122.</title>
        <authorList>
            <person name="Duquesne K."/>
            <person name="Sturgis J."/>
        </authorList>
    </citation>
    <scope>NUCLEOTIDE SEQUENCE [LARGE SCALE GENOMIC DNA]</scope>
    <source>
        <strain evidence="9">DSM122</strain>
    </source>
</reference>
<feature type="domain" description="HTH lysR-type" evidence="7">
    <location>
        <begin position="17"/>
        <end position="74"/>
    </location>
</feature>
<dbReference type="Pfam" id="PF00126">
    <property type="entry name" value="HTH_1"/>
    <property type="match status" value="1"/>
</dbReference>
<dbReference type="InterPro" id="IPR036388">
    <property type="entry name" value="WH-like_DNA-bd_sf"/>
</dbReference>
<keyword evidence="2" id="KW-0805">Transcription regulation</keyword>
<keyword evidence="3" id="KW-0238">DNA-binding</keyword>
<dbReference type="InterPro" id="IPR036390">
    <property type="entry name" value="WH_DNA-bd_sf"/>
</dbReference>
<dbReference type="AlphaFoldDB" id="H6SPP5"/>
<keyword evidence="9" id="KW-1185">Reference proteome</keyword>
<dbReference type="Pfam" id="PF03466">
    <property type="entry name" value="LysR_substrate"/>
    <property type="match status" value="1"/>
</dbReference>